<evidence type="ECO:0000313" key="3">
    <source>
        <dbReference type="Proteomes" id="UP001597506"/>
    </source>
</evidence>
<organism evidence="2 3">
    <name type="scientific">Bacillus seohaeanensis</name>
    <dbReference type="NCBI Taxonomy" id="284580"/>
    <lineage>
        <taxon>Bacteria</taxon>
        <taxon>Bacillati</taxon>
        <taxon>Bacillota</taxon>
        <taxon>Bacilli</taxon>
        <taxon>Bacillales</taxon>
        <taxon>Bacillaceae</taxon>
        <taxon>Bacillus</taxon>
    </lineage>
</organism>
<sequence>MFSYFFKKSHIKTSSMAIVMAFGITVQGVILNCFGEDFFYGNYGKLLSWITLLLWGYFSFSFFISGFNIRKFKQLHYTNPVNRFGIGTWVAGTSLCGILLYEQLVKWEYVAIIISYLNLFLWFVFIIIALKGFIEIHKTNQFPKVHGILLLTTVSTQSIVILFNTIYHQVPALFDIALISFGICLYLISLFFIIKRYCRHTWTIENDWNNTNCILHGAISITGLACIVSDAVSQTVILFIWFCTVTILLFVEVVEGYRLITRIKLYGVKKAIFTYNVTQWSRVFTFSMFYTFFTLIDTHSIVITTIQHFVKRTCIWIIFSLVFFELIIYFYSVYENRKSVTVKLEEVS</sequence>
<feature type="transmembrane region" description="Helical" evidence="1">
    <location>
        <begin position="214"/>
        <end position="232"/>
    </location>
</feature>
<feature type="transmembrane region" description="Helical" evidence="1">
    <location>
        <begin position="315"/>
        <end position="334"/>
    </location>
</feature>
<keyword evidence="1" id="KW-0472">Membrane</keyword>
<reference evidence="3" key="1">
    <citation type="journal article" date="2019" name="Int. J. Syst. Evol. Microbiol.">
        <title>The Global Catalogue of Microorganisms (GCM) 10K type strain sequencing project: providing services to taxonomists for standard genome sequencing and annotation.</title>
        <authorList>
            <consortium name="The Broad Institute Genomics Platform"/>
            <consortium name="The Broad Institute Genome Sequencing Center for Infectious Disease"/>
            <person name="Wu L."/>
            <person name="Ma J."/>
        </authorList>
    </citation>
    <scope>NUCLEOTIDE SEQUENCE [LARGE SCALE GENOMIC DNA]</scope>
    <source>
        <strain evidence="3">KCTC 3913</strain>
    </source>
</reference>
<keyword evidence="1" id="KW-1133">Transmembrane helix</keyword>
<dbReference type="EMBL" id="JBHUMF010000011">
    <property type="protein sequence ID" value="MFD2680039.1"/>
    <property type="molecule type" value="Genomic_DNA"/>
</dbReference>
<proteinExistence type="predicted"/>
<feature type="transmembrane region" description="Helical" evidence="1">
    <location>
        <begin position="145"/>
        <end position="167"/>
    </location>
</feature>
<evidence type="ECO:0000256" key="1">
    <source>
        <dbReference type="SAM" id="Phobius"/>
    </source>
</evidence>
<feature type="transmembrane region" description="Helical" evidence="1">
    <location>
        <begin position="46"/>
        <end position="69"/>
    </location>
</feature>
<feature type="transmembrane region" description="Helical" evidence="1">
    <location>
        <begin position="173"/>
        <end position="194"/>
    </location>
</feature>
<dbReference type="Gene3D" id="1.50.10.150">
    <property type="entry name" value="Voltage-dependent anion channel"/>
    <property type="match status" value="1"/>
</dbReference>
<gene>
    <name evidence="2" type="ORF">ACFSUL_04670</name>
</gene>
<name>A0ABW5RNH0_9BACI</name>
<protein>
    <recommendedName>
        <fullName evidence="4">Voltage-dependent anion channel</fullName>
    </recommendedName>
</protein>
<dbReference type="RefSeq" id="WP_377933151.1">
    <property type="nucleotide sequence ID" value="NZ_JBHUMF010000011.1"/>
</dbReference>
<evidence type="ECO:0008006" key="4">
    <source>
        <dbReference type="Google" id="ProtNLM"/>
    </source>
</evidence>
<feature type="transmembrane region" description="Helical" evidence="1">
    <location>
        <begin position="107"/>
        <end position="133"/>
    </location>
</feature>
<evidence type="ECO:0000313" key="2">
    <source>
        <dbReference type="EMBL" id="MFD2680039.1"/>
    </source>
</evidence>
<accession>A0ABW5RNH0</accession>
<feature type="transmembrane region" description="Helical" evidence="1">
    <location>
        <begin position="238"/>
        <end position="260"/>
    </location>
</feature>
<feature type="transmembrane region" description="Helical" evidence="1">
    <location>
        <begin position="81"/>
        <end position="101"/>
    </location>
</feature>
<keyword evidence="1" id="KW-0812">Transmembrane</keyword>
<feature type="transmembrane region" description="Helical" evidence="1">
    <location>
        <begin position="289"/>
        <end position="309"/>
    </location>
</feature>
<comment type="caution">
    <text evidence="2">The sequence shown here is derived from an EMBL/GenBank/DDBJ whole genome shotgun (WGS) entry which is preliminary data.</text>
</comment>
<dbReference type="InterPro" id="IPR038665">
    <property type="entry name" value="Voltage-dep_anion_channel_sf"/>
</dbReference>
<keyword evidence="3" id="KW-1185">Reference proteome</keyword>
<feature type="transmembrane region" description="Helical" evidence="1">
    <location>
        <begin position="16"/>
        <end position="34"/>
    </location>
</feature>
<dbReference type="Proteomes" id="UP001597506">
    <property type="component" value="Unassembled WGS sequence"/>
</dbReference>